<evidence type="ECO:0000313" key="3">
    <source>
        <dbReference type="EMBL" id="MCF1716324.1"/>
    </source>
</evidence>
<organism evidence="3 4">
    <name type="scientific">Flavihumibacter fluminis</name>
    <dbReference type="NCBI Taxonomy" id="2909236"/>
    <lineage>
        <taxon>Bacteria</taxon>
        <taxon>Pseudomonadati</taxon>
        <taxon>Bacteroidota</taxon>
        <taxon>Chitinophagia</taxon>
        <taxon>Chitinophagales</taxon>
        <taxon>Chitinophagaceae</taxon>
        <taxon>Flavihumibacter</taxon>
    </lineage>
</organism>
<feature type="domain" description="Activator of Hsp90 ATPase homologue 1/2-like C-terminal" evidence="2">
    <location>
        <begin position="20"/>
        <end position="142"/>
    </location>
</feature>
<dbReference type="SUPFAM" id="SSF55961">
    <property type="entry name" value="Bet v1-like"/>
    <property type="match status" value="1"/>
</dbReference>
<dbReference type="CDD" id="cd08897">
    <property type="entry name" value="SRPBCC_CalC_Aha1-like_4"/>
    <property type="match status" value="1"/>
</dbReference>
<gene>
    <name evidence="3" type="ORF">L0U88_16900</name>
</gene>
<keyword evidence="4" id="KW-1185">Reference proteome</keyword>
<dbReference type="Proteomes" id="UP001200145">
    <property type="component" value="Unassembled WGS sequence"/>
</dbReference>
<dbReference type="Gene3D" id="3.30.530.20">
    <property type="match status" value="1"/>
</dbReference>
<accession>A0ABS9BKU6</accession>
<dbReference type="Pfam" id="PF08327">
    <property type="entry name" value="AHSA1"/>
    <property type="match status" value="1"/>
</dbReference>
<evidence type="ECO:0000313" key="4">
    <source>
        <dbReference type="Proteomes" id="UP001200145"/>
    </source>
</evidence>
<dbReference type="EMBL" id="JAKEVY010000004">
    <property type="protein sequence ID" value="MCF1716324.1"/>
    <property type="molecule type" value="Genomic_DNA"/>
</dbReference>
<reference evidence="3 4" key="1">
    <citation type="submission" date="2022-01" db="EMBL/GenBank/DDBJ databases">
        <title>Flavihumibacter sp. nov., isolated from sediment of a river.</title>
        <authorList>
            <person name="Liu H."/>
        </authorList>
    </citation>
    <scope>NUCLEOTIDE SEQUENCE [LARGE SCALE GENOMIC DNA]</scope>
    <source>
        <strain evidence="3 4">RY-1</strain>
    </source>
</reference>
<dbReference type="InterPro" id="IPR023393">
    <property type="entry name" value="START-like_dom_sf"/>
</dbReference>
<evidence type="ECO:0000259" key="2">
    <source>
        <dbReference type="Pfam" id="PF08327"/>
    </source>
</evidence>
<dbReference type="InterPro" id="IPR013538">
    <property type="entry name" value="ASHA1/2-like_C"/>
</dbReference>
<proteinExistence type="inferred from homology"/>
<evidence type="ECO:0000256" key="1">
    <source>
        <dbReference type="ARBA" id="ARBA00006817"/>
    </source>
</evidence>
<comment type="caution">
    <text evidence="3">The sequence shown here is derived from an EMBL/GenBank/DDBJ whole genome shotgun (WGS) entry which is preliminary data.</text>
</comment>
<dbReference type="RefSeq" id="WP_234867409.1">
    <property type="nucleotide sequence ID" value="NZ_JAKEVY010000004.1"/>
</dbReference>
<name>A0ABS9BKU6_9BACT</name>
<sequence length="144" mass="16423">MKKNEQPNTVVLKVSAEVEVPVEKAWELFNTPEHIVNWNAASPDWHTPRASNDLRTGGSFSYRMEARDGSFGFDFAGEYTEVVPLTSFAYKMEDGRTARVEFLPIQSGTRVITQFDAENSNPLEMQQNGWQAILDNFKRYAENL</sequence>
<protein>
    <submittedName>
        <fullName evidence="3">SRPBCC family protein</fullName>
    </submittedName>
</protein>
<comment type="similarity">
    <text evidence="1">Belongs to the AHA1 family.</text>
</comment>